<dbReference type="EMBL" id="JQBM01000003">
    <property type="protein sequence ID" value="KRN46066.1"/>
    <property type="molecule type" value="Genomic_DNA"/>
</dbReference>
<feature type="transmembrane region" description="Helical" evidence="8">
    <location>
        <begin position="70"/>
        <end position="92"/>
    </location>
</feature>
<evidence type="ECO:0000256" key="6">
    <source>
        <dbReference type="ARBA" id="ARBA00022989"/>
    </source>
</evidence>
<dbReference type="OrthoDB" id="9777163at2"/>
<keyword evidence="10" id="KW-1185">Reference proteome</keyword>
<dbReference type="InterPro" id="IPR002781">
    <property type="entry name" value="TM_pro_TauE-like"/>
</dbReference>
<feature type="transmembrane region" description="Helical" evidence="8">
    <location>
        <begin position="44"/>
        <end position="64"/>
    </location>
</feature>
<evidence type="ECO:0000256" key="3">
    <source>
        <dbReference type="ARBA" id="ARBA00022448"/>
    </source>
</evidence>
<dbReference type="RefSeq" id="WP_057746064.1">
    <property type="nucleotide sequence ID" value="NZ_BJLU01000005.1"/>
</dbReference>
<comment type="subcellular location">
    <subcellularLocation>
        <location evidence="1 8">Cell membrane</location>
        <topology evidence="1 8">Multi-pass membrane protein</topology>
    </subcellularLocation>
</comment>
<dbReference type="PANTHER" id="PTHR30269:SF23">
    <property type="entry name" value="MEMBRANE TRANSPORTER PROTEIN YDHB-RELATED"/>
    <property type="match status" value="1"/>
</dbReference>
<evidence type="ECO:0000256" key="5">
    <source>
        <dbReference type="ARBA" id="ARBA00022692"/>
    </source>
</evidence>
<gene>
    <name evidence="9" type="ORF">IV50_GL001039</name>
</gene>
<protein>
    <recommendedName>
        <fullName evidence="8">Probable membrane transporter protein</fullName>
    </recommendedName>
</protein>
<feature type="transmembrane region" description="Helical" evidence="8">
    <location>
        <begin position="260"/>
        <end position="278"/>
    </location>
</feature>
<evidence type="ECO:0000313" key="10">
    <source>
        <dbReference type="Proteomes" id="UP000051992"/>
    </source>
</evidence>
<keyword evidence="4 8" id="KW-1003">Cell membrane</keyword>
<accession>A0A0R2GZI9</accession>
<dbReference type="InterPro" id="IPR052017">
    <property type="entry name" value="TSUP"/>
</dbReference>
<feature type="transmembrane region" description="Helical" evidence="8">
    <location>
        <begin position="206"/>
        <end position="223"/>
    </location>
</feature>
<feature type="transmembrane region" description="Helical" evidence="8">
    <location>
        <begin position="99"/>
        <end position="117"/>
    </location>
</feature>
<feature type="transmembrane region" description="Helical" evidence="8">
    <location>
        <begin position="165"/>
        <end position="185"/>
    </location>
</feature>
<comment type="caution">
    <text evidence="9">The sequence shown here is derived from an EMBL/GenBank/DDBJ whole genome shotgun (WGS) entry which is preliminary data.</text>
</comment>
<keyword evidence="6 8" id="KW-1133">Transmembrane helix</keyword>
<evidence type="ECO:0000256" key="2">
    <source>
        <dbReference type="ARBA" id="ARBA00009142"/>
    </source>
</evidence>
<feature type="transmembrane region" description="Helical" evidence="8">
    <location>
        <begin position="229"/>
        <end position="248"/>
    </location>
</feature>
<reference evidence="9 10" key="1">
    <citation type="journal article" date="2015" name="Genome Announc.">
        <title>Expanding the biotechnology potential of lactobacilli through comparative genomics of 213 strains and associated genera.</title>
        <authorList>
            <person name="Sun Z."/>
            <person name="Harris H.M."/>
            <person name="McCann A."/>
            <person name="Guo C."/>
            <person name="Argimon S."/>
            <person name="Zhang W."/>
            <person name="Yang X."/>
            <person name="Jeffery I.B."/>
            <person name="Cooney J.C."/>
            <person name="Kagawa T.F."/>
            <person name="Liu W."/>
            <person name="Song Y."/>
            <person name="Salvetti E."/>
            <person name="Wrobel A."/>
            <person name="Rasinkangas P."/>
            <person name="Parkhill J."/>
            <person name="Rea M.C."/>
            <person name="O'Sullivan O."/>
            <person name="Ritari J."/>
            <person name="Douillard F.P."/>
            <person name="Paul Ross R."/>
            <person name="Yang R."/>
            <person name="Briner A.E."/>
            <person name="Felis G.E."/>
            <person name="de Vos W.M."/>
            <person name="Barrangou R."/>
            <person name="Klaenhammer T.R."/>
            <person name="Caufield P.W."/>
            <person name="Cui Y."/>
            <person name="Zhang H."/>
            <person name="O'Toole P.W."/>
        </authorList>
    </citation>
    <scope>NUCLEOTIDE SEQUENCE [LARGE SCALE GENOMIC DNA]</scope>
    <source>
        <strain evidence="9 10">DSM 20410</strain>
    </source>
</reference>
<proteinExistence type="inferred from homology"/>
<dbReference type="Proteomes" id="UP000051992">
    <property type="component" value="Unassembled WGS sequence"/>
</dbReference>
<evidence type="ECO:0000256" key="4">
    <source>
        <dbReference type="ARBA" id="ARBA00022475"/>
    </source>
</evidence>
<evidence type="ECO:0000256" key="7">
    <source>
        <dbReference type="ARBA" id="ARBA00023136"/>
    </source>
</evidence>
<keyword evidence="3" id="KW-0813">Transport</keyword>
<evidence type="ECO:0000256" key="1">
    <source>
        <dbReference type="ARBA" id="ARBA00004651"/>
    </source>
</evidence>
<dbReference type="GO" id="GO:0005886">
    <property type="term" value="C:plasma membrane"/>
    <property type="evidence" value="ECO:0007669"/>
    <property type="project" value="UniProtKB-SubCell"/>
</dbReference>
<dbReference type="PATRIC" id="fig|1629.5.peg.1046"/>
<name>A0A0R2GZI9_WEIVI</name>
<evidence type="ECO:0000313" key="9">
    <source>
        <dbReference type="EMBL" id="KRN46066.1"/>
    </source>
</evidence>
<evidence type="ECO:0000256" key="8">
    <source>
        <dbReference type="RuleBase" id="RU363041"/>
    </source>
</evidence>
<dbReference type="PANTHER" id="PTHR30269">
    <property type="entry name" value="TRANSMEMBRANE PROTEIN YFCA"/>
    <property type="match status" value="1"/>
</dbReference>
<organism evidence="9 10">
    <name type="scientific">Weissella viridescens</name>
    <name type="common">Lactobacillus viridescens</name>
    <dbReference type="NCBI Taxonomy" id="1629"/>
    <lineage>
        <taxon>Bacteria</taxon>
        <taxon>Bacillati</taxon>
        <taxon>Bacillota</taxon>
        <taxon>Bacilli</taxon>
        <taxon>Lactobacillales</taxon>
        <taxon>Lactobacillaceae</taxon>
        <taxon>Weissella</taxon>
    </lineage>
</organism>
<dbReference type="AlphaFoldDB" id="A0A0R2GZI9"/>
<sequence>MVTQTLIMLVTGVVAGALGSILGLGGGIIVTPVLTIFMSLDIKYAVGASIIAVIATSSGSAVAFLKDDVLNLRVAMFLEIFTTLGALLGAILSGFFHATVLYFLFGALLIFQAWNMWQKLRGSKTETVLTQSDALAEKLELNGEYYDKQEGKTIQYGLERVPGGAAVMFGAGIASGLLGIGSGAFKVMAMDGVMKMPLKASSATSNLMMGVTAAASATVYFFNGMINPVIAVPMALGILVGSTIGSHVMQYLPARLIRKIFIPVVLIMALQLIFKGMAVF</sequence>
<comment type="similarity">
    <text evidence="2 8">Belongs to the 4-toluene sulfonate uptake permease (TSUP) (TC 2.A.102) family.</text>
</comment>
<dbReference type="Pfam" id="PF01925">
    <property type="entry name" value="TauE"/>
    <property type="match status" value="1"/>
</dbReference>
<keyword evidence="5 8" id="KW-0812">Transmembrane</keyword>
<keyword evidence="7 8" id="KW-0472">Membrane</keyword>
<feature type="transmembrane region" description="Helical" evidence="8">
    <location>
        <begin position="6"/>
        <end position="37"/>
    </location>
</feature>